<keyword evidence="2 4" id="KW-0413">Isomerase</keyword>
<dbReference type="EC" id="5.1.-.-" evidence="4"/>
<evidence type="ECO:0000256" key="2">
    <source>
        <dbReference type="ARBA" id="ARBA00023235"/>
    </source>
</evidence>
<feature type="active site" evidence="3">
    <location>
        <position position="47"/>
    </location>
</feature>
<dbReference type="GO" id="GO:0016853">
    <property type="term" value="F:isomerase activity"/>
    <property type="evidence" value="ECO:0007669"/>
    <property type="project" value="UniProtKB-KW"/>
</dbReference>
<protein>
    <submittedName>
        <fullName evidence="4">Phenazine biosynthesis protein PhzF</fullName>
        <ecNumber evidence="4">5.1.-.-</ecNumber>
    </submittedName>
</protein>
<dbReference type="InterPro" id="IPR003719">
    <property type="entry name" value="Phenazine_PhzF-like"/>
</dbReference>
<dbReference type="NCBIfam" id="NF007625">
    <property type="entry name" value="PRK10281.1"/>
    <property type="match status" value="1"/>
</dbReference>
<dbReference type="PANTHER" id="PTHR13774">
    <property type="entry name" value="PHENAZINE BIOSYNTHESIS PROTEIN"/>
    <property type="match status" value="1"/>
</dbReference>
<evidence type="ECO:0000256" key="3">
    <source>
        <dbReference type="PIRSR" id="PIRSR016184-1"/>
    </source>
</evidence>
<dbReference type="EMBL" id="LK996017">
    <property type="protein sequence ID" value="CDX01441.1"/>
    <property type="molecule type" value="Genomic_DNA"/>
</dbReference>
<reference evidence="4" key="1">
    <citation type="submission" date="2014-07" db="EMBL/GenBank/DDBJ databases">
        <authorList>
            <person name="Hornung V.Bastian."/>
        </authorList>
    </citation>
    <scope>NUCLEOTIDE SEQUENCE</scope>
    <source>
        <strain evidence="4">PCE-S</strain>
    </source>
</reference>
<gene>
    <name evidence="4" type="ORF">DPCES_1554</name>
</gene>
<dbReference type="Gene3D" id="3.10.310.10">
    <property type="entry name" value="Diaminopimelate Epimerase, Chain A, domain 1"/>
    <property type="match status" value="2"/>
</dbReference>
<dbReference type="SUPFAM" id="SSF54506">
    <property type="entry name" value="Diaminopimelate epimerase-like"/>
    <property type="match status" value="1"/>
</dbReference>
<accession>A0A098B0P0</accession>
<comment type="similarity">
    <text evidence="1">Belongs to the PhzF family.</text>
</comment>
<dbReference type="PATRIC" id="fig|49338.4.peg.1672"/>
<sequence>MKKYRIYQVDSFTRQRFHGNPAGVVPNADGLTEEQMRRIARELNNSETAFIFSSTSPDYDVEVRFFTPTTEVPLCGHATIAAHYVRAVEGDAVSGRVMQKTKAGILPVDIIQENSNYSIVMTQGTPEVGKPFRSEVVEWIADALGISVCDLHEHCPVAIASAGHAKVMVGLKSNSQLHSLQPNLAKLSAISEEIGCNGYYVFTLNPQDEVLVHGRMFAPAIGVAEDPVTGNANGPLGIYLVHYGICRNLESSDAFEFTIMQGEAIQRDGTMRVHVKKENNKPVLVQITGEAVVAFSTEIEI</sequence>
<organism evidence="4">
    <name type="scientific">Desulfitobacterium hafniense</name>
    <name type="common">Desulfitobacterium frappieri</name>
    <dbReference type="NCBI Taxonomy" id="49338"/>
    <lineage>
        <taxon>Bacteria</taxon>
        <taxon>Bacillati</taxon>
        <taxon>Bacillota</taxon>
        <taxon>Clostridia</taxon>
        <taxon>Eubacteriales</taxon>
        <taxon>Desulfitobacteriaceae</taxon>
        <taxon>Desulfitobacterium</taxon>
    </lineage>
</organism>
<dbReference type="Pfam" id="PF02567">
    <property type="entry name" value="PhzC-PhzF"/>
    <property type="match status" value="1"/>
</dbReference>
<dbReference type="NCBIfam" id="TIGR00654">
    <property type="entry name" value="PhzF_family"/>
    <property type="match status" value="1"/>
</dbReference>
<dbReference type="PIRSF" id="PIRSF016184">
    <property type="entry name" value="PhzC_PhzF"/>
    <property type="match status" value="1"/>
</dbReference>
<name>A0A098B0P0_DESHA</name>
<proteinExistence type="inferred from homology"/>
<dbReference type="PANTHER" id="PTHR13774:SF39">
    <property type="entry name" value="BIOSYNTHESIS PROTEIN, PUTATIVE-RELATED"/>
    <property type="match status" value="1"/>
</dbReference>
<evidence type="ECO:0000256" key="1">
    <source>
        <dbReference type="ARBA" id="ARBA00008270"/>
    </source>
</evidence>
<dbReference type="AlphaFoldDB" id="A0A098B0P0"/>
<evidence type="ECO:0000313" key="4">
    <source>
        <dbReference type="EMBL" id="CDX01441.1"/>
    </source>
</evidence>
<dbReference type="GO" id="GO:0005737">
    <property type="term" value="C:cytoplasm"/>
    <property type="evidence" value="ECO:0007669"/>
    <property type="project" value="TreeGrafter"/>
</dbReference>